<evidence type="ECO:0000313" key="1">
    <source>
        <dbReference type="EMBL" id="AGR61461.1"/>
    </source>
</evidence>
<dbReference type="Gene3D" id="3.60.15.10">
    <property type="entry name" value="Ribonuclease Z/Hydroxyacylglutathione hydrolase-like"/>
    <property type="match status" value="1"/>
</dbReference>
<dbReference type="Proteomes" id="UP000015042">
    <property type="component" value="Chromosome"/>
</dbReference>
<dbReference type="GO" id="GO:0016787">
    <property type="term" value="F:hydrolase activity"/>
    <property type="evidence" value="ECO:0007669"/>
    <property type="project" value="UniProtKB-KW"/>
</dbReference>
<dbReference type="eggNOG" id="COG1235">
    <property type="taxonomic scope" value="Bacteria"/>
</dbReference>
<organism evidence="1 2">
    <name type="scientific">Salmonella bongori N268-08</name>
    <dbReference type="NCBI Taxonomy" id="1197719"/>
    <lineage>
        <taxon>Bacteria</taxon>
        <taxon>Pseudomonadati</taxon>
        <taxon>Pseudomonadota</taxon>
        <taxon>Gammaproteobacteria</taxon>
        <taxon>Enterobacterales</taxon>
        <taxon>Enterobacteriaceae</taxon>
        <taxon>Salmonella</taxon>
    </lineage>
</organism>
<evidence type="ECO:0000313" key="2">
    <source>
        <dbReference type="Proteomes" id="UP000015042"/>
    </source>
</evidence>
<name>S5MXR0_SALBN</name>
<dbReference type="PATRIC" id="fig|1197719.3.peg.4272"/>
<dbReference type="InterPro" id="IPR036866">
    <property type="entry name" value="RibonucZ/Hydroxyglut_hydro"/>
</dbReference>
<accession>S5MXR0</accession>
<sequence length="52" mass="5810">MQGLFPLRWGTGSPLPVYGPSDEQSCNDLFKRPGILDFSYTVQPFVTFTLQG</sequence>
<dbReference type="HOGENOM" id="CLU_3084494_0_0_6"/>
<dbReference type="KEGG" id="sbz:A464_4279"/>
<dbReference type="EMBL" id="CP006608">
    <property type="protein sequence ID" value="AGR61461.1"/>
    <property type="molecule type" value="Genomic_DNA"/>
</dbReference>
<gene>
    <name evidence="1" type="ORF">A464_4279</name>
</gene>
<reference evidence="1 2" key="1">
    <citation type="submission" date="2013-07" db="EMBL/GenBank/DDBJ databases">
        <title>Genome sequence of Salmonella bongori N268-08 - a rare clinical isolate.</title>
        <authorList>
            <person name="Marti R."/>
            <person name="Hagens S."/>
            <person name="Loessner M.J."/>
            <person name="Klumpp J."/>
        </authorList>
    </citation>
    <scope>NUCLEOTIDE SEQUENCE [LARGE SCALE GENOMIC DNA]</scope>
    <source>
        <strain evidence="1 2">N268-08</strain>
    </source>
</reference>
<proteinExistence type="predicted"/>
<keyword evidence="1" id="KW-0378">Hydrolase</keyword>
<protein>
    <submittedName>
        <fullName evidence="1">Metal-dependent hydrolases of thebeta-lactamase superfamily I PhnP protein</fullName>
    </submittedName>
</protein>
<dbReference type="AlphaFoldDB" id="S5MXR0"/>